<name>A0A060S2M5_PYCCI</name>
<dbReference type="Proteomes" id="UP000029665">
    <property type="component" value="Unassembled WGS sequence"/>
</dbReference>
<organism evidence="1 2">
    <name type="scientific">Pycnoporus cinnabarinus</name>
    <name type="common">Cinnabar-red polypore</name>
    <name type="synonym">Trametes cinnabarina</name>
    <dbReference type="NCBI Taxonomy" id="5643"/>
    <lineage>
        <taxon>Eukaryota</taxon>
        <taxon>Fungi</taxon>
        <taxon>Dikarya</taxon>
        <taxon>Basidiomycota</taxon>
        <taxon>Agaricomycotina</taxon>
        <taxon>Agaricomycetes</taxon>
        <taxon>Polyporales</taxon>
        <taxon>Polyporaceae</taxon>
        <taxon>Trametes</taxon>
    </lineage>
</organism>
<dbReference type="AlphaFoldDB" id="A0A060S2M5"/>
<evidence type="ECO:0000313" key="1">
    <source>
        <dbReference type="EMBL" id="CDO68560.1"/>
    </source>
</evidence>
<evidence type="ECO:0000313" key="2">
    <source>
        <dbReference type="Proteomes" id="UP000029665"/>
    </source>
</evidence>
<dbReference type="EMBL" id="CCBP010000020">
    <property type="protein sequence ID" value="CDO68560.1"/>
    <property type="molecule type" value="Genomic_DNA"/>
</dbReference>
<sequence>MTNVWKAHALVLENSTPEQAVADAIAGDEVGHAFLAQHFSCSNGPVRGARSHKVRPSVLLTFIYALPEARTPPRDVVREAFPLTNGGNGEASDLRMGAPFLARDIR</sequence>
<reference evidence="1" key="1">
    <citation type="submission" date="2014-01" db="EMBL/GenBank/DDBJ databases">
        <title>The genome of the white-rot fungus Pycnoporus cinnabarinus: a basidiomycete model with a versatile arsenal for lignocellulosic biomass breakdown.</title>
        <authorList>
            <person name="Levasseur A."/>
            <person name="Lomascolo A."/>
            <person name="Ruiz-Duenas F.J."/>
            <person name="Uzan E."/>
            <person name="Piumi F."/>
            <person name="Kues U."/>
            <person name="Ram A.F.J."/>
            <person name="Murat C."/>
            <person name="Haon M."/>
            <person name="Benoit I."/>
            <person name="Arfi Y."/>
            <person name="Chevret D."/>
            <person name="Drula E."/>
            <person name="Kwon M.J."/>
            <person name="Gouret P."/>
            <person name="Lesage-Meessen L."/>
            <person name="Lombard V."/>
            <person name="Mariette J."/>
            <person name="Noirot C."/>
            <person name="Park J."/>
            <person name="Patyshakuliyeva A."/>
            <person name="Wieneger R.A.B."/>
            <person name="Wosten H.A.B."/>
            <person name="Martin F."/>
            <person name="Coutinho P.M."/>
            <person name="de Vries R."/>
            <person name="Martinez A.T."/>
            <person name="Klopp C."/>
            <person name="Pontarotti P."/>
            <person name="Henrissat B."/>
            <person name="Record E."/>
        </authorList>
    </citation>
    <scope>NUCLEOTIDE SEQUENCE [LARGE SCALE GENOMIC DNA]</scope>
    <source>
        <strain evidence="1">BRFM137</strain>
    </source>
</reference>
<gene>
    <name evidence="1" type="ORF">BN946_scf184998.g57</name>
</gene>
<keyword evidence="2" id="KW-1185">Reference proteome</keyword>
<protein>
    <submittedName>
        <fullName evidence="1">Uncharacterized protein</fullName>
    </submittedName>
</protein>
<comment type="caution">
    <text evidence="1">The sequence shown here is derived from an EMBL/GenBank/DDBJ whole genome shotgun (WGS) entry which is preliminary data.</text>
</comment>
<proteinExistence type="predicted"/>
<accession>A0A060S2M5</accession>
<dbReference type="HOGENOM" id="CLU_2224535_0_0_1"/>